<dbReference type="OrthoDB" id="5197832at2"/>
<evidence type="ECO:0000313" key="2">
    <source>
        <dbReference type="EMBL" id="MVT26389.1"/>
    </source>
</evidence>
<accession>A0A7K1UIU5</accession>
<keyword evidence="3" id="KW-1185">Reference proteome</keyword>
<feature type="transmembrane region" description="Helical" evidence="1">
    <location>
        <begin position="65"/>
        <end position="87"/>
    </location>
</feature>
<evidence type="ECO:0000256" key="1">
    <source>
        <dbReference type="SAM" id="Phobius"/>
    </source>
</evidence>
<feature type="transmembrane region" description="Helical" evidence="1">
    <location>
        <begin position="33"/>
        <end position="53"/>
    </location>
</feature>
<dbReference type="EMBL" id="WRPM01000062">
    <property type="protein sequence ID" value="MVT26389.1"/>
    <property type="molecule type" value="Genomic_DNA"/>
</dbReference>
<dbReference type="AlphaFoldDB" id="A0A7K1UIU5"/>
<evidence type="ECO:0008006" key="4">
    <source>
        <dbReference type="Google" id="ProtNLM"/>
    </source>
</evidence>
<reference evidence="2 3" key="1">
    <citation type="submission" date="2019-12" db="EMBL/GenBank/DDBJ databases">
        <title>Nesterenkonia muleiensis sp. nov., a novel actinobacterium isolated from sap of Populus euphratica.</title>
        <authorList>
            <person name="Wang R."/>
        </authorList>
    </citation>
    <scope>NUCLEOTIDE SEQUENCE [LARGE SCALE GENOMIC DNA]</scope>
    <source>
        <strain evidence="2 3">F10</strain>
    </source>
</reference>
<feature type="transmembrane region" description="Helical" evidence="1">
    <location>
        <begin position="93"/>
        <end position="112"/>
    </location>
</feature>
<keyword evidence="1" id="KW-0812">Transmembrane</keyword>
<evidence type="ECO:0000313" key="3">
    <source>
        <dbReference type="Proteomes" id="UP000460157"/>
    </source>
</evidence>
<dbReference type="RefSeq" id="WP_157323290.1">
    <property type="nucleotide sequence ID" value="NZ_BMFX01000004.1"/>
</dbReference>
<gene>
    <name evidence="2" type="ORF">GNZ21_08490</name>
</gene>
<keyword evidence="1" id="KW-0472">Membrane</keyword>
<proteinExistence type="predicted"/>
<organism evidence="2 3">
    <name type="scientific">Nesterenkonia alkaliphila</name>
    <dbReference type="NCBI Taxonomy" id="1463631"/>
    <lineage>
        <taxon>Bacteria</taxon>
        <taxon>Bacillati</taxon>
        <taxon>Actinomycetota</taxon>
        <taxon>Actinomycetes</taxon>
        <taxon>Micrococcales</taxon>
        <taxon>Micrococcaceae</taxon>
        <taxon>Nesterenkonia</taxon>
    </lineage>
</organism>
<keyword evidence="1" id="KW-1133">Transmembrane helix</keyword>
<name>A0A7K1UIU5_9MICC</name>
<dbReference type="Proteomes" id="UP000460157">
    <property type="component" value="Unassembled WGS sequence"/>
</dbReference>
<sequence length="121" mass="13502">MTIMFLIGTAVCALSTLTCWVMTAVRNHPADSSIISIAAIELYLIAYGIYAVIRQAMGASITGEAWEFWGYVLTALLLPVGVFIWAMVDKTRWTNLVMSFVGLVVFVMVYRLEEIWWGSAL</sequence>
<protein>
    <recommendedName>
        <fullName evidence="4">Integral membrane protein</fullName>
    </recommendedName>
</protein>
<comment type="caution">
    <text evidence="2">The sequence shown here is derived from an EMBL/GenBank/DDBJ whole genome shotgun (WGS) entry which is preliminary data.</text>
</comment>